<organism evidence="1 2">
    <name type="scientific">Dallia pectoralis</name>
    <name type="common">Alaska blackfish</name>
    <dbReference type="NCBI Taxonomy" id="75939"/>
    <lineage>
        <taxon>Eukaryota</taxon>
        <taxon>Metazoa</taxon>
        <taxon>Chordata</taxon>
        <taxon>Craniata</taxon>
        <taxon>Vertebrata</taxon>
        <taxon>Euteleostomi</taxon>
        <taxon>Actinopterygii</taxon>
        <taxon>Neopterygii</taxon>
        <taxon>Teleostei</taxon>
        <taxon>Protacanthopterygii</taxon>
        <taxon>Esociformes</taxon>
        <taxon>Umbridae</taxon>
        <taxon>Dallia</taxon>
    </lineage>
</organism>
<keyword evidence="2" id="KW-1185">Reference proteome</keyword>
<dbReference type="Proteomes" id="UP001157502">
    <property type="component" value="Chromosome 11"/>
</dbReference>
<dbReference type="EMBL" id="CM055738">
    <property type="protein sequence ID" value="KAJ8005197.1"/>
    <property type="molecule type" value="Genomic_DNA"/>
</dbReference>
<evidence type="ECO:0000313" key="2">
    <source>
        <dbReference type="Proteomes" id="UP001157502"/>
    </source>
</evidence>
<gene>
    <name evidence="1" type="ORF">DPEC_G00144130</name>
</gene>
<name>A0ACC2GNS1_DALPE</name>
<sequence>MSSKSKESPRSESLCDFCPKGQYARTQCTGSEKTKCKVCPHELYTDVSNILSQCLSCRVCYPNNNQRVLAECMASSDRQCECVTGFYCRDDGCEHCLHVKVCPMGSGVLTPATGRNDTVCAPCPHGTFSNVTDALTKCRPHTSCAAMGKEIKIAGTDRVDVVCGDFLSGCPWILPASLWAGLAVTLLVFILIGIYWRSKRQSYITDSSDVDMSKGTALLPFPSPKLNYPIKCWSENQETPDEKGTEPHFLNTAVIQINDCMSRCLVEADGTTVSIEPSEPVSLPDHSTIHHNRINIGLTSSQSEPQEDEWPGT</sequence>
<evidence type="ECO:0000313" key="1">
    <source>
        <dbReference type="EMBL" id="KAJ8005197.1"/>
    </source>
</evidence>
<proteinExistence type="predicted"/>
<reference evidence="1" key="1">
    <citation type="submission" date="2021-05" db="EMBL/GenBank/DDBJ databases">
        <authorList>
            <person name="Pan Q."/>
            <person name="Jouanno E."/>
            <person name="Zahm M."/>
            <person name="Klopp C."/>
            <person name="Cabau C."/>
            <person name="Louis A."/>
            <person name="Berthelot C."/>
            <person name="Parey E."/>
            <person name="Roest Crollius H."/>
            <person name="Montfort J."/>
            <person name="Robinson-Rechavi M."/>
            <person name="Bouchez O."/>
            <person name="Lampietro C."/>
            <person name="Lopez Roques C."/>
            <person name="Donnadieu C."/>
            <person name="Postlethwait J."/>
            <person name="Bobe J."/>
            <person name="Dillon D."/>
            <person name="Chandos A."/>
            <person name="von Hippel F."/>
            <person name="Guiguen Y."/>
        </authorList>
    </citation>
    <scope>NUCLEOTIDE SEQUENCE</scope>
    <source>
        <strain evidence="1">YG-Jan2019</strain>
    </source>
</reference>
<comment type="caution">
    <text evidence="1">The sequence shown here is derived from an EMBL/GenBank/DDBJ whole genome shotgun (WGS) entry which is preliminary data.</text>
</comment>
<accession>A0ACC2GNS1</accession>
<protein>
    <submittedName>
        <fullName evidence="1">Uncharacterized protein</fullName>
    </submittedName>
</protein>